<dbReference type="Proteomes" id="UP000277326">
    <property type="component" value="Unassembled WGS sequence"/>
</dbReference>
<dbReference type="Pfam" id="PF20575">
    <property type="entry name" value="HTH_63"/>
    <property type="match status" value="1"/>
</dbReference>
<gene>
    <name evidence="2" type="ORF">ATH50_3567</name>
    <name evidence="1" type="ORF">DU502_05205</name>
</gene>
<evidence type="ECO:0000313" key="1">
    <source>
        <dbReference type="EMBL" id="AZH24809.1"/>
    </source>
</evidence>
<proteinExistence type="predicted"/>
<keyword evidence="4" id="KW-1185">Reference proteome</keyword>
<name>A0A3M0CIV1_9EURY</name>
<dbReference type="KEGG" id="haer:DU502_05205"/>
<evidence type="ECO:0000313" key="4">
    <source>
        <dbReference type="Proteomes" id="UP000282007"/>
    </source>
</evidence>
<sequence>MDPNSPLTVRLYVRADASVVKRRNDLVARLKRLDRQHRIDSVHIQLWPRAVSLDLLDVSDDTELREVVRAFEAWAERQDRHVEPPFEVRTTRSTITGASDDQLVLPMLCIATYRDGLLVDVAPCGDGDAARTVEDVIDALAAGEQPGTETRSDSEPVPQ</sequence>
<protein>
    <submittedName>
        <fullName evidence="2">Uncharacterized protein</fullName>
    </submittedName>
</protein>
<dbReference type="EMBL" id="REFS01000010">
    <property type="protein sequence ID" value="RMB08350.1"/>
    <property type="molecule type" value="Genomic_DNA"/>
</dbReference>
<reference evidence="2 3" key="1">
    <citation type="journal article" date="2015" name="Stand. Genomic Sci.">
        <title>Genomic Encyclopedia of Bacterial and Archaeal Type Strains, Phase III: the genomes of soil and plant-associated and newly described type strains.</title>
        <authorList>
            <person name="Whitman W.B."/>
            <person name="Woyke T."/>
            <person name="Klenk H.P."/>
            <person name="Zhou Y."/>
            <person name="Lilburn T.G."/>
            <person name="Beck B.J."/>
            <person name="De Vos P."/>
            <person name="Vandamme P."/>
            <person name="Eisen J.A."/>
            <person name="Garrity G."/>
            <person name="Hugenholtz P."/>
            <person name="Kyrpides N.C."/>
        </authorList>
    </citation>
    <scope>NUCLEOTIDE SEQUENCE [LARGE SCALE GENOMIC DNA]</scope>
    <source>
        <strain evidence="2 3">CGMCC 1.10124</strain>
    </source>
</reference>
<dbReference type="InterPro" id="IPR046783">
    <property type="entry name" value="HTH_63"/>
</dbReference>
<dbReference type="OrthoDB" id="241883at2157"/>
<dbReference type="AlphaFoldDB" id="A0A3M0CIV1"/>
<evidence type="ECO:0000313" key="2">
    <source>
        <dbReference type="EMBL" id="RMB08350.1"/>
    </source>
</evidence>
<dbReference type="GeneID" id="38470661"/>
<dbReference type="Proteomes" id="UP000282007">
    <property type="component" value="Chromosome"/>
</dbReference>
<reference evidence="1 4" key="2">
    <citation type="submission" date="2018-07" db="EMBL/GenBank/DDBJ databases">
        <title>Genome sequences of Haloplanus aerogenes JCM 16430T.</title>
        <authorList>
            <person name="Kim Y.B."/>
            <person name="Roh S.W."/>
        </authorList>
    </citation>
    <scope>NUCLEOTIDE SEQUENCE [LARGE SCALE GENOMIC DNA]</scope>
    <source>
        <strain evidence="1 4">JCM 16430</strain>
    </source>
</reference>
<accession>A0A3M0CIV1</accession>
<dbReference type="RefSeq" id="WP_121922082.1">
    <property type="nucleotide sequence ID" value="NZ_CP034145.1"/>
</dbReference>
<dbReference type="EMBL" id="CP034145">
    <property type="protein sequence ID" value="AZH24809.1"/>
    <property type="molecule type" value="Genomic_DNA"/>
</dbReference>
<organism evidence="2 3">
    <name type="scientific">Haloplanus aerogenes</name>
    <dbReference type="NCBI Taxonomy" id="660522"/>
    <lineage>
        <taxon>Archaea</taxon>
        <taxon>Methanobacteriati</taxon>
        <taxon>Methanobacteriota</taxon>
        <taxon>Stenosarchaea group</taxon>
        <taxon>Halobacteria</taxon>
        <taxon>Halobacteriales</taxon>
        <taxon>Haloferacaceae</taxon>
        <taxon>Haloplanus</taxon>
    </lineage>
</organism>
<evidence type="ECO:0000313" key="3">
    <source>
        <dbReference type="Proteomes" id="UP000277326"/>
    </source>
</evidence>
<reference evidence="2" key="3">
    <citation type="submission" date="2018-10" db="EMBL/GenBank/DDBJ databases">
        <authorList>
            <person name="Whitman W."/>
            <person name="Huntemann M."/>
            <person name="Clum A."/>
            <person name="Pillay M."/>
            <person name="Palaniappan K."/>
            <person name="Varghese N."/>
            <person name="Mikhailova N."/>
            <person name="Stamatis D."/>
            <person name="Reddy T."/>
            <person name="Daum C."/>
            <person name="Shapiro N."/>
            <person name="Ivanova N."/>
            <person name="Kyrpides N."/>
            <person name="Woyke T."/>
        </authorList>
    </citation>
    <scope>NUCLEOTIDE SEQUENCE</scope>
    <source>
        <strain evidence="2">CGMCC 1.10124</strain>
    </source>
</reference>